<name>A0A2K3KDD8_TRIPR</name>
<evidence type="ECO:0000313" key="1">
    <source>
        <dbReference type="EMBL" id="PNX64325.1"/>
    </source>
</evidence>
<dbReference type="Pfam" id="PF14223">
    <property type="entry name" value="Retrotran_gag_2"/>
    <property type="match status" value="1"/>
</dbReference>
<dbReference type="PANTHER" id="PTHR47481">
    <property type="match status" value="1"/>
</dbReference>
<reference evidence="1 2" key="1">
    <citation type="journal article" date="2014" name="Am. J. Bot.">
        <title>Genome assembly and annotation for red clover (Trifolium pratense; Fabaceae).</title>
        <authorList>
            <person name="Istvanek J."/>
            <person name="Jaros M."/>
            <person name="Krenek A."/>
            <person name="Repkova J."/>
        </authorList>
    </citation>
    <scope>NUCLEOTIDE SEQUENCE [LARGE SCALE GENOMIC DNA]</scope>
    <source>
        <strain evidence="2">cv. Tatra</strain>
        <tissue evidence="1">Young leaves</tissue>
    </source>
</reference>
<dbReference type="Proteomes" id="UP000236291">
    <property type="component" value="Unassembled WGS sequence"/>
</dbReference>
<proteinExistence type="predicted"/>
<dbReference type="EMBL" id="ASHM01164530">
    <property type="protein sequence ID" value="PNX64325.1"/>
    <property type="molecule type" value="Genomic_DNA"/>
</dbReference>
<dbReference type="AlphaFoldDB" id="A0A2K3KDD8"/>
<reference evidence="1 2" key="2">
    <citation type="journal article" date="2017" name="Front. Plant Sci.">
        <title>Gene Classification and Mining of Molecular Markers Useful in Red Clover (Trifolium pratense) Breeding.</title>
        <authorList>
            <person name="Istvanek J."/>
            <person name="Dluhosova J."/>
            <person name="Dluhos P."/>
            <person name="Patkova L."/>
            <person name="Nedelnik J."/>
            <person name="Repkova J."/>
        </authorList>
    </citation>
    <scope>NUCLEOTIDE SEQUENCE [LARGE SCALE GENOMIC DNA]</scope>
    <source>
        <strain evidence="2">cv. Tatra</strain>
        <tissue evidence="1">Young leaves</tissue>
    </source>
</reference>
<comment type="caution">
    <text evidence="1">The sequence shown here is derived from an EMBL/GenBank/DDBJ whole genome shotgun (WGS) entry which is preliminary data.</text>
</comment>
<dbReference type="PANTHER" id="PTHR47481:SF30">
    <property type="entry name" value="CCHC-TYPE DOMAIN-CONTAINING PROTEIN"/>
    <property type="match status" value="1"/>
</dbReference>
<sequence>RQLRSELKSIAKGERTITAYLARIQSIVNTLESIGDPISHRDQLEAILDGLPEDYNA</sequence>
<feature type="non-terminal residue" evidence="1">
    <location>
        <position position="1"/>
    </location>
</feature>
<organism evidence="1 2">
    <name type="scientific">Trifolium pratense</name>
    <name type="common">Red clover</name>
    <dbReference type="NCBI Taxonomy" id="57577"/>
    <lineage>
        <taxon>Eukaryota</taxon>
        <taxon>Viridiplantae</taxon>
        <taxon>Streptophyta</taxon>
        <taxon>Embryophyta</taxon>
        <taxon>Tracheophyta</taxon>
        <taxon>Spermatophyta</taxon>
        <taxon>Magnoliopsida</taxon>
        <taxon>eudicotyledons</taxon>
        <taxon>Gunneridae</taxon>
        <taxon>Pentapetalae</taxon>
        <taxon>rosids</taxon>
        <taxon>fabids</taxon>
        <taxon>Fabales</taxon>
        <taxon>Fabaceae</taxon>
        <taxon>Papilionoideae</taxon>
        <taxon>50 kb inversion clade</taxon>
        <taxon>NPAAA clade</taxon>
        <taxon>Hologalegina</taxon>
        <taxon>IRL clade</taxon>
        <taxon>Trifolieae</taxon>
        <taxon>Trifolium</taxon>
    </lineage>
</organism>
<accession>A0A2K3KDD8</accession>
<evidence type="ECO:0000313" key="2">
    <source>
        <dbReference type="Proteomes" id="UP000236291"/>
    </source>
</evidence>
<protein>
    <submittedName>
        <fullName evidence="1">Histone deacetylase</fullName>
    </submittedName>
</protein>
<gene>
    <name evidence="1" type="ORF">L195_g062064</name>
</gene>